<comment type="caution">
    <text evidence="1">The sequence shown here is derived from an EMBL/GenBank/DDBJ whole genome shotgun (WGS) entry which is preliminary data.</text>
</comment>
<gene>
    <name evidence="1" type="ORF">J2W40_003696</name>
</gene>
<sequence>MDPRTIKALAEITDEGKFEQLALSILQHAEPLCAALSQQGVNAAGRTRASPVDNIGFVRGATPPHLIAIHHTTAAERDLRAKWMATTGTSKARMGDIAKTAKIVAEERERTPVLAATLFLTTNQEPGEQLVRDATALGATHGITIDIWSRVRLARVLDLDPVGQTIRRTYLGIEEELLSTSLLAKLSQQSLATVAPPELTSAWISRDLDRQLLKSRRPVSFIIGESGSGKTVACLRSMRQWIAGGGFALVLTEDILETAASLPAAVLEALRRLHPALAQTPDAFSLASPTQPLLLLVEDINHAANPARVIEKLARWASDTGIESRRGAPAWRIMCPVWQRFINGLPEQARRLAEPMLVPPKPFEVHEGVKALEHKAKLLGHPISTAAALSLSTALGHDPLLIGLHEFGATSTTDSVIADFIERSLHRCESRTNVPSTELRLALETLASEMLQRRRMSPGWGETSQWPALTAHLPALRALFTVGEVVRLEGRSAHQKIGFRHDRVRDQLLVDAAAGLLNAATLDDALIADPFLAAVFGALLLRHIDVPDLPERIGRHNALALFHALRGSRGGTPERGKLTNLAGQWLSEEANRTENKRALRDEIAAVLMETEGVDVIALAKALAENTPHSRMACLRNGDLEAGVEDCLKRRLRARDQWRDRQIAHAKQEHALALVEALSSRLLAKQINDDVRMALLDIAGSVADPRLLPALRSCWASDTGRAIRLDDYLWAFSFCCDHETAEEVLGPLCAEWSLLPEERGDKVRSPKNEVADHEIQWAFARKPPAPAIDYLAKRGLEDDLSWQVYCLLHTVDQPTAIQFCAATMAHARARSTQWYLVNFRRGQDHWTRSDEEHGIHMSAEGRALLRGIWQDIGRTEHERITAFDLWGSSWGEADLGQMRSWQDDPVLSDAILRRRLERGDTDAIPLVLLKLEGDSREYWWQFTRIIWSDDLTAALRRAFDSRFAKIAASPDRDFDIDHTLCNAVIRLPRAIAEPLLLENWESISTSPQMVQTALYLATPDLLSRVAEAIAAASEPAKMFEYLTMHFGVRERGHPGLTRPEQITALEPYFDLIDDKELDWLADGCNTVGWFDLRRRLLDPRLPDSRHCWSVDRLPGLFDRLAIDSSFAFLDVEQVMEAGVEWDAIASSLCIWLWARNDEEALQLAADVLREHGRRIDLDMLNDWPGGWSEQTRAVVANAAYVVRHRTAE</sequence>
<accession>A0ABU1X5J7</accession>
<dbReference type="EMBL" id="JAVDWV010000021">
    <property type="protein sequence ID" value="MDR7156850.1"/>
    <property type="molecule type" value="Genomic_DNA"/>
</dbReference>
<name>A0ABU1X5J7_SPHXE</name>
<protein>
    <submittedName>
        <fullName evidence="1">SAM-dependent methyltransferase</fullName>
    </submittedName>
</protein>
<dbReference type="GO" id="GO:0032259">
    <property type="term" value="P:methylation"/>
    <property type="evidence" value="ECO:0007669"/>
    <property type="project" value="UniProtKB-KW"/>
</dbReference>
<proteinExistence type="predicted"/>
<dbReference type="Proteomes" id="UP001267638">
    <property type="component" value="Unassembled WGS sequence"/>
</dbReference>
<keyword evidence="1" id="KW-0808">Transferase</keyword>
<evidence type="ECO:0000313" key="2">
    <source>
        <dbReference type="Proteomes" id="UP001267638"/>
    </source>
</evidence>
<dbReference type="GO" id="GO:0008168">
    <property type="term" value="F:methyltransferase activity"/>
    <property type="evidence" value="ECO:0007669"/>
    <property type="project" value="UniProtKB-KW"/>
</dbReference>
<evidence type="ECO:0000313" key="1">
    <source>
        <dbReference type="EMBL" id="MDR7156850.1"/>
    </source>
</evidence>
<organism evidence="1 2">
    <name type="scientific">Sphingobium xenophagum</name>
    <dbReference type="NCBI Taxonomy" id="121428"/>
    <lineage>
        <taxon>Bacteria</taxon>
        <taxon>Pseudomonadati</taxon>
        <taxon>Pseudomonadota</taxon>
        <taxon>Alphaproteobacteria</taxon>
        <taxon>Sphingomonadales</taxon>
        <taxon>Sphingomonadaceae</taxon>
        <taxon>Sphingobium</taxon>
    </lineage>
</organism>
<reference evidence="1 2" key="1">
    <citation type="submission" date="2023-07" db="EMBL/GenBank/DDBJ databases">
        <title>Sorghum-associated microbial communities from plants grown in Nebraska, USA.</title>
        <authorList>
            <person name="Schachtman D."/>
        </authorList>
    </citation>
    <scope>NUCLEOTIDE SEQUENCE [LARGE SCALE GENOMIC DNA]</scope>
    <source>
        <strain evidence="1 2">4256</strain>
    </source>
</reference>
<dbReference type="SUPFAM" id="SSF52540">
    <property type="entry name" value="P-loop containing nucleoside triphosphate hydrolases"/>
    <property type="match status" value="1"/>
</dbReference>
<keyword evidence="1" id="KW-0489">Methyltransferase</keyword>
<dbReference type="InterPro" id="IPR027417">
    <property type="entry name" value="P-loop_NTPase"/>
</dbReference>
<keyword evidence="2" id="KW-1185">Reference proteome</keyword>